<dbReference type="SUPFAM" id="SSF46689">
    <property type="entry name" value="Homeodomain-like"/>
    <property type="match status" value="1"/>
</dbReference>
<dbReference type="PANTHER" id="PTHR30055:SF146">
    <property type="entry name" value="HTH-TYPE TRANSCRIPTIONAL DUAL REGULATOR CECR"/>
    <property type="match status" value="1"/>
</dbReference>
<dbReference type="Proteomes" id="UP001555826">
    <property type="component" value="Unassembled WGS sequence"/>
</dbReference>
<feature type="domain" description="HTH tetR-type" evidence="3">
    <location>
        <begin position="8"/>
        <end position="68"/>
    </location>
</feature>
<keyword evidence="1 2" id="KW-0238">DNA-binding</keyword>
<evidence type="ECO:0000313" key="4">
    <source>
        <dbReference type="EMBL" id="MEW9265105.1"/>
    </source>
</evidence>
<dbReference type="EMBL" id="JBFNQN010000006">
    <property type="protein sequence ID" value="MEW9265105.1"/>
    <property type="molecule type" value="Genomic_DNA"/>
</dbReference>
<name>A0ABV3P6E1_9ACTN</name>
<evidence type="ECO:0000313" key="5">
    <source>
        <dbReference type="Proteomes" id="UP001555826"/>
    </source>
</evidence>
<sequence length="182" mass="19299">MAVRSTAEAQRALVVASATRVFARAGYHATPVTAVAADAGISPAYVFRLFNGKLGLFLAAVEHCYARVVDALTAGAQEATDRSPQGLLDAMGLAYAHLIADRDLLMLQVHAQSASDVPEVRDCLRRGLASVVGTVGGLSGAGPEFVQRFMAWGQLCHLVVMADLDEVPGSWARTLTHGIRHF</sequence>
<dbReference type="InterPro" id="IPR001647">
    <property type="entry name" value="HTH_TetR"/>
</dbReference>
<dbReference type="Pfam" id="PF00440">
    <property type="entry name" value="TetR_N"/>
    <property type="match status" value="1"/>
</dbReference>
<comment type="caution">
    <text evidence="4">The sequence shown here is derived from an EMBL/GenBank/DDBJ whole genome shotgun (WGS) entry which is preliminary data.</text>
</comment>
<reference evidence="4 5" key="1">
    <citation type="submission" date="2024-07" db="EMBL/GenBank/DDBJ databases">
        <authorList>
            <person name="Thanompreechachai J."/>
            <person name="Duangmal K."/>
        </authorList>
    </citation>
    <scope>NUCLEOTIDE SEQUENCE [LARGE SCALE GENOMIC DNA]</scope>
    <source>
        <strain evidence="4 5">KCTC 19886</strain>
    </source>
</reference>
<dbReference type="InterPro" id="IPR050109">
    <property type="entry name" value="HTH-type_TetR-like_transc_reg"/>
</dbReference>
<dbReference type="Gene3D" id="1.10.357.10">
    <property type="entry name" value="Tetracycline Repressor, domain 2"/>
    <property type="match status" value="1"/>
</dbReference>
<feature type="DNA-binding region" description="H-T-H motif" evidence="2">
    <location>
        <begin position="31"/>
        <end position="50"/>
    </location>
</feature>
<dbReference type="RefSeq" id="WP_367638027.1">
    <property type="nucleotide sequence ID" value="NZ_JBFNQN010000006.1"/>
</dbReference>
<evidence type="ECO:0000259" key="3">
    <source>
        <dbReference type="PROSITE" id="PS50977"/>
    </source>
</evidence>
<organism evidence="4 5">
    <name type="scientific">Kineococcus endophyticus</name>
    <dbReference type="NCBI Taxonomy" id="1181883"/>
    <lineage>
        <taxon>Bacteria</taxon>
        <taxon>Bacillati</taxon>
        <taxon>Actinomycetota</taxon>
        <taxon>Actinomycetes</taxon>
        <taxon>Kineosporiales</taxon>
        <taxon>Kineosporiaceae</taxon>
        <taxon>Kineococcus</taxon>
    </lineage>
</organism>
<accession>A0ABV3P6E1</accession>
<proteinExistence type="predicted"/>
<evidence type="ECO:0000256" key="1">
    <source>
        <dbReference type="ARBA" id="ARBA00023125"/>
    </source>
</evidence>
<dbReference type="InterPro" id="IPR009057">
    <property type="entry name" value="Homeodomain-like_sf"/>
</dbReference>
<keyword evidence="5" id="KW-1185">Reference proteome</keyword>
<protein>
    <submittedName>
        <fullName evidence="4">TetR/AcrR family transcriptional regulator</fullName>
    </submittedName>
</protein>
<gene>
    <name evidence="4" type="ORF">AB1207_10135</name>
</gene>
<dbReference type="PROSITE" id="PS50977">
    <property type="entry name" value="HTH_TETR_2"/>
    <property type="match status" value="1"/>
</dbReference>
<dbReference type="PANTHER" id="PTHR30055">
    <property type="entry name" value="HTH-TYPE TRANSCRIPTIONAL REGULATOR RUTR"/>
    <property type="match status" value="1"/>
</dbReference>
<evidence type="ECO:0000256" key="2">
    <source>
        <dbReference type="PROSITE-ProRule" id="PRU00335"/>
    </source>
</evidence>